<evidence type="ECO:0000256" key="6">
    <source>
        <dbReference type="ARBA" id="ARBA00022692"/>
    </source>
</evidence>
<evidence type="ECO:0000256" key="16">
    <source>
        <dbReference type="RuleBase" id="RU003945"/>
    </source>
</evidence>
<evidence type="ECO:0000256" key="8">
    <source>
        <dbReference type="ARBA" id="ARBA00022989"/>
    </source>
</evidence>
<keyword evidence="10" id="KW-0143">Chaperone</keyword>
<comment type="caution">
    <text evidence="20">The sequence shown here is derived from an EMBL/GenBank/DDBJ whole genome shotgun (WGS) entry which is preliminary data.</text>
</comment>
<comment type="function">
    <text evidence="11">Required for the insertion and/or proper folding and/or complex formation of integral membrane proteins into the membrane. Involved in integration of membrane proteins that insert both dependently and independently of the Sec translocase complex, as well as at least some lipoproteins. Aids folding of multispanning membrane proteins.</text>
</comment>
<dbReference type="InterPro" id="IPR001708">
    <property type="entry name" value="YidC/ALB3/OXA1/COX18"/>
</dbReference>
<dbReference type="AlphaFoldDB" id="A0A0W1KKQ8"/>
<dbReference type="InterPro" id="IPR047196">
    <property type="entry name" value="YidC_ALB_C"/>
</dbReference>
<feature type="transmembrane region" description="Helical" evidence="18">
    <location>
        <begin position="109"/>
        <end position="131"/>
    </location>
</feature>
<dbReference type="GO" id="GO:0051205">
    <property type="term" value="P:protein insertion into membrane"/>
    <property type="evidence" value="ECO:0007669"/>
    <property type="project" value="TreeGrafter"/>
</dbReference>
<dbReference type="PATRIC" id="fig|59561.3.peg.506"/>
<evidence type="ECO:0000313" key="20">
    <source>
        <dbReference type="EMBL" id="KTF04530.1"/>
    </source>
</evidence>
<evidence type="ECO:0000256" key="3">
    <source>
        <dbReference type="ARBA" id="ARBA00015325"/>
    </source>
</evidence>
<keyword evidence="8 18" id="KW-1133">Transmembrane helix</keyword>
<keyword evidence="5" id="KW-1003">Cell membrane</keyword>
<dbReference type="PANTHER" id="PTHR12428:SF65">
    <property type="entry name" value="CYTOCHROME C OXIDASE ASSEMBLY PROTEIN COX18, MITOCHONDRIAL"/>
    <property type="match status" value="1"/>
</dbReference>
<dbReference type="Proteomes" id="UP000054404">
    <property type="component" value="Unassembled WGS sequence"/>
</dbReference>
<dbReference type="OrthoDB" id="9780552at2"/>
<dbReference type="CDD" id="cd20070">
    <property type="entry name" value="5TM_YidC_Alb3"/>
    <property type="match status" value="1"/>
</dbReference>
<proteinExistence type="inferred from homology"/>
<name>A0A0W1KKQ8_9ACTO</name>
<keyword evidence="4" id="KW-0813">Transport</keyword>
<protein>
    <recommendedName>
        <fullName evidence="3">Membrane protein insertase YidC</fullName>
    </recommendedName>
    <alternativeName>
        <fullName evidence="15">Foldase YidC</fullName>
    </alternativeName>
    <alternativeName>
        <fullName evidence="14">Membrane integrase YidC</fullName>
    </alternativeName>
    <alternativeName>
        <fullName evidence="13">Membrane protein YidC</fullName>
    </alternativeName>
</protein>
<evidence type="ECO:0000256" key="11">
    <source>
        <dbReference type="ARBA" id="ARBA00025034"/>
    </source>
</evidence>
<reference evidence="20 21" key="1">
    <citation type="submission" date="2015-11" db="EMBL/GenBank/DDBJ databases">
        <title>Draft Genome Sequence of the Type Strain Trueperella bernardiae LCDC 89-0504T, Isolated from Blood Culture.</title>
        <authorList>
            <person name="Bernier A.-M."/>
            <person name="Bernard K."/>
        </authorList>
    </citation>
    <scope>NUCLEOTIDE SEQUENCE [LARGE SCALE GENOMIC DNA]</scope>
    <source>
        <strain evidence="20 21">LCDC 89-0504</strain>
    </source>
</reference>
<evidence type="ECO:0000256" key="18">
    <source>
        <dbReference type="SAM" id="Phobius"/>
    </source>
</evidence>
<evidence type="ECO:0000256" key="17">
    <source>
        <dbReference type="SAM" id="MobiDB-lite"/>
    </source>
</evidence>
<evidence type="ECO:0000256" key="4">
    <source>
        <dbReference type="ARBA" id="ARBA00022448"/>
    </source>
</evidence>
<dbReference type="NCBIfam" id="NF002350">
    <property type="entry name" value="PRK01315.1"/>
    <property type="match status" value="1"/>
</dbReference>
<evidence type="ECO:0000256" key="7">
    <source>
        <dbReference type="ARBA" id="ARBA00022927"/>
    </source>
</evidence>
<evidence type="ECO:0000313" key="21">
    <source>
        <dbReference type="Proteomes" id="UP000054404"/>
    </source>
</evidence>
<feature type="transmembrane region" description="Helical" evidence="18">
    <location>
        <begin position="176"/>
        <end position="197"/>
    </location>
</feature>
<dbReference type="RefSeq" id="WP_062612865.1">
    <property type="nucleotide sequence ID" value="NZ_LNIZ01000002.1"/>
</dbReference>
<feature type="domain" description="Membrane insertase YidC/Oxa/ALB C-terminal" evidence="19">
    <location>
        <begin position="36"/>
        <end position="262"/>
    </location>
</feature>
<dbReference type="PANTHER" id="PTHR12428">
    <property type="entry name" value="OXA1"/>
    <property type="match status" value="1"/>
</dbReference>
<comment type="similarity">
    <text evidence="2">Belongs to the OXA1/ALB3/YidC family. Type 1 subfamily.</text>
</comment>
<keyword evidence="7" id="KW-0653">Protein transport</keyword>
<dbReference type="EMBL" id="LNIZ01000002">
    <property type="protein sequence ID" value="KTF04530.1"/>
    <property type="molecule type" value="Genomic_DNA"/>
</dbReference>
<feature type="transmembrane region" description="Helical" evidence="18">
    <location>
        <begin position="231"/>
        <end position="250"/>
    </location>
</feature>
<feature type="region of interest" description="Disordered" evidence="17">
    <location>
        <begin position="345"/>
        <end position="392"/>
    </location>
</feature>
<feature type="transmembrane region" description="Helical" evidence="18">
    <location>
        <begin position="7"/>
        <end position="28"/>
    </location>
</feature>
<evidence type="ECO:0000256" key="13">
    <source>
        <dbReference type="ARBA" id="ARBA00031538"/>
    </source>
</evidence>
<feature type="compositionally biased region" description="Basic and acidic residues" evidence="17">
    <location>
        <begin position="352"/>
        <end position="369"/>
    </location>
</feature>
<dbReference type="Pfam" id="PF02096">
    <property type="entry name" value="60KD_IMP"/>
    <property type="match status" value="1"/>
</dbReference>
<dbReference type="NCBIfam" id="TIGR03592">
    <property type="entry name" value="yidC_oxa1_cterm"/>
    <property type="match status" value="1"/>
</dbReference>
<feature type="region of interest" description="Disordered" evidence="17">
    <location>
        <begin position="288"/>
        <end position="326"/>
    </location>
</feature>
<keyword evidence="9 18" id="KW-0472">Membrane</keyword>
<evidence type="ECO:0000256" key="12">
    <source>
        <dbReference type="ARBA" id="ARBA00026028"/>
    </source>
</evidence>
<evidence type="ECO:0000256" key="10">
    <source>
        <dbReference type="ARBA" id="ARBA00023186"/>
    </source>
</evidence>
<dbReference type="GO" id="GO:0032977">
    <property type="term" value="F:membrane insertase activity"/>
    <property type="evidence" value="ECO:0007669"/>
    <property type="project" value="InterPro"/>
</dbReference>
<dbReference type="InterPro" id="IPR028055">
    <property type="entry name" value="YidC/Oxa/ALB_C"/>
</dbReference>
<dbReference type="GO" id="GO:0015031">
    <property type="term" value="P:protein transport"/>
    <property type="evidence" value="ECO:0007669"/>
    <property type="project" value="UniProtKB-KW"/>
</dbReference>
<evidence type="ECO:0000256" key="2">
    <source>
        <dbReference type="ARBA" id="ARBA00010527"/>
    </source>
</evidence>
<comment type="subcellular location">
    <subcellularLocation>
        <location evidence="1">Cell membrane</location>
        <topology evidence="1">Multi-pass membrane protein</topology>
    </subcellularLocation>
    <subcellularLocation>
        <location evidence="16">Membrane</location>
        <topology evidence="16">Multi-pass membrane protein</topology>
    </subcellularLocation>
</comment>
<evidence type="ECO:0000256" key="5">
    <source>
        <dbReference type="ARBA" id="ARBA00022475"/>
    </source>
</evidence>
<evidence type="ECO:0000259" key="19">
    <source>
        <dbReference type="Pfam" id="PF02096"/>
    </source>
</evidence>
<dbReference type="STRING" id="59561.AQZ59_00514"/>
<evidence type="ECO:0000256" key="14">
    <source>
        <dbReference type="ARBA" id="ARBA00033245"/>
    </source>
</evidence>
<evidence type="ECO:0000256" key="15">
    <source>
        <dbReference type="ARBA" id="ARBA00033342"/>
    </source>
</evidence>
<keyword evidence="21" id="KW-1185">Reference proteome</keyword>
<accession>A0A0W1KKQ8</accession>
<dbReference type="GO" id="GO:0005886">
    <property type="term" value="C:plasma membrane"/>
    <property type="evidence" value="ECO:0007669"/>
    <property type="project" value="UniProtKB-SubCell"/>
</dbReference>
<feature type="transmembrane region" description="Helical" evidence="18">
    <location>
        <begin position="34"/>
        <end position="55"/>
    </location>
</feature>
<comment type="subunit">
    <text evidence="12">Interacts with the Sec translocase complex via SecD. Specifically interacts with transmembrane segments of nascent integral membrane proteins during membrane integration.</text>
</comment>
<feature type="compositionally biased region" description="Basic residues" evidence="17">
    <location>
        <begin position="370"/>
        <end position="392"/>
    </location>
</feature>
<sequence>MDTILFPLMWIISYIMYGIHTALTAIGMQAGAGPAWVLSIVGLTIIIRILIIPLFNKQTRASRASQELAPEIRKIQKKYKGRTDQVSQQRQQEEMMALYRDHGTSPFSACLPALIQMPIFFSLFRLLYAVLPISTVSYQRPSIGPINQAVAQEIGESTVFGAPLVSSISTANSFSLPTNVIVVAVVLIALMMATLFFSQKQIMTKNLPEDSQDPDNPAYKMQKYMLYGMPLIYLFSGSVFQVGVLVYWLTGNIWNIGQQTWLITKNPAPGSPAYKARQERLRAKRIAKGLPPEEEESPTEVSVGQREQPLGKKRSKKAAAKGVEPAADVVNGAAADIAEEEYEIRGLDGLTDAERAQKRYERRMAERQRSKTKKNKKQQAKQRQQNQKKRNF</sequence>
<keyword evidence="6 16" id="KW-0812">Transmembrane</keyword>
<evidence type="ECO:0000256" key="9">
    <source>
        <dbReference type="ARBA" id="ARBA00023136"/>
    </source>
</evidence>
<evidence type="ECO:0000256" key="1">
    <source>
        <dbReference type="ARBA" id="ARBA00004651"/>
    </source>
</evidence>
<gene>
    <name evidence="20" type="primary">misCA</name>
    <name evidence="20" type="ORF">AQZ59_00514</name>
</gene>
<organism evidence="20 21">
    <name type="scientific">Trueperella bernardiae</name>
    <dbReference type="NCBI Taxonomy" id="59561"/>
    <lineage>
        <taxon>Bacteria</taxon>
        <taxon>Bacillati</taxon>
        <taxon>Actinomycetota</taxon>
        <taxon>Actinomycetes</taxon>
        <taxon>Actinomycetales</taxon>
        <taxon>Actinomycetaceae</taxon>
        <taxon>Trueperella</taxon>
    </lineage>
</organism>